<comment type="subcellular location">
    <subcellularLocation>
        <location evidence="3">Cytoplasm</location>
    </subcellularLocation>
</comment>
<protein>
    <recommendedName>
        <fullName evidence="5">Oxygen sensor histidine kinase NreB</fullName>
        <ecNumber evidence="4">2.7.13.3</ecNumber>
    </recommendedName>
    <alternativeName>
        <fullName evidence="15">Nitrogen regulation protein B</fullName>
    </alternativeName>
</protein>
<dbReference type="CDD" id="cd16917">
    <property type="entry name" value="HATPase_UhpB-NarQ-NarX-like"/>
    <property type="match status" value="1"/>
</dbReference>
<dbReference type="SMART" id="SM00387">
    <property type="entry name" value="HATPase_c"/>
    <property type="match status" value="1"/>
</dbReference>
<feature type="transmembrane region" description="Helical" evidence="16">
    <location>
        <begin position="83"/>
        <end position="107"/>
    </location>
</feature>
<keyword evidence="16" id="KW-1133">Transmembrane helix</keyword>
<dbReference type="InterPro" id="IPR011712">
    <property type="entry name" value="Sig_transdc_His_kin_sub3_dim/P"/>
</dbReference>
<dbReference type="Pfam" id="PF07730">
    <property type="entry name" value="HisKA_3"/>
    <property type="match status" value="1"/>
</dbReference>
<keyword evidence="7" id="KW-0963">Cytoplasm</keyword>
<feature type="transmembrane region" description="Helical" evidence="16">
    <location>
        <begin position="146"/>
        <end position="166"/>
    </location>
</feature>
<comment type="cofactor">
    <cofactor evidence="2">
        <name>[4Fe-4S] cluster</name>
        <dbReference type="ChEBI" id="CHEBI:49883"/>
    </cofactor>
</comment>
<organism evidence="18">
    <name type="scientific">Jonesiaceae bacterium BS-20</name>
    <dbReference type="NCBI Taxonomy" id="3120821"/>
    <lineage>
        <taxon>Bacteria</taxon>
        <taxon>Bacillati</taxon>
        <taxon>Actinomycetota</taxon>
        <taxon>Actinomycetes</taxon>
        <taxon>Micrococcales</taxon>
        <taxon>Jonesiaceae</taxon>
    </lineage>
</organism>
<dbReference type="PANTHER" id="PTHR24421">
    <property type="entry name" value="NITRATE/NITRITE SENSOR PROTEIN NARX-RELATED"/>
    <property type="match status" value="1"/>
</dbReference>
<keyword evidence="16" id="KW-0812">Transmembrane</keyword>
<evidence type="ECO:0000256" key="1">
    <source>
        <dbReference type="ARBA" id="ARBA00000085"/>
    </source>
</evidence>
<dbReference type="Pfam" id="PF02518">
    <property type="entry name" value="HATPase_c"/>
    <property type="match status" value="1"/>
</dbReference>
<keyword evidence="10 18" id="KW-0418">Kinase</keyword>
<evidence type="ECO:0000256" key="2">
    <source>
        <dbReference type="ARBA" id="ARBA00001966"/>
    </source>
</evidence>
<dbReference type="InterPro" id="IPR017205">
    <property type="entry name" value="Sig_transdc_His_kinase_ChrS"/>
</dbReference>
<dbReference type="InterPro" id="IPR036259">
    <property type="entry name" value="MFS_trans_sf"/>
</dbReference>
<accession>A0AAU7DVK6</accession>
<feature type="domain" description="Histidine kinase" evidence="17">
    <location>
        <begin position="323"/>
        <end position="426"/>
    </location>
</feature>
<evidence type="ECO:0000313" key="18">
    <source>
        <dbReference type="EMBL" id="XBH21095.1"/>
    </source>
</evidence>
<sequence>MTDQMRGSSLLRSMRVILHVSFATLLLVALVRSTMGVSPVKNMHVGMILVFGVLLGLVYFAGTFIEKRRSDRGDKVAPTLARWWLAGVTLLWLALLVGNAEFSWLAFPLFFVHFTVLPAAWGALTTITMTVAVVAVQLTQSSSPQAAMILGPFFGIAFAWAFTWVYRELLADLTRQRTLVDELRQTRQDLAVSQHEAGVIAERERMAREIHDTLAQGLSSIILVSRAARTALAAGDTQLAEQRLEVVEHAASENLTQARDFVRAVTSEPAHQGQDSSTVLGANLEKLCARIQDQMRAAGADATATFVSDGDPRPLPSAVALGLMRVAQTLLGNVAAHSGALTCVVTLTSFPDAVSLDVYDSGRGFTPDTALLSTPPTIRSDGSGYGLRSATQRVNALGGTIEIASQSDASQPDHGTLVSVLIPLGENNLNSDS</sequence>
<dbReference type="PIRSF" id="PIRSF037434">
    <property type="entry name" value="STHK_ChrS"/>
    <property type="match status" value="1"/>
</dbReference>
<dbReference type="Gene3D" id="3.30.565.10">
    <property type="entry name" value="Histidine kinase-like ATPase, C-terminal domain"/>
    <property type="match status" value="1"/>
</dbReference>
<evidence type="ECO:0000256" key="3">
    <source>
        <dbReference type="ARBA" id="ARBA00004496"/>
    </source>
</evidence>
<evidence type="ECO:0000256" key="4">
    <source>
        <dbReference type="ARBA" id="ARBA00012438"/>
    </source>
</evidence>
<keyword evidence="12" id="KW-0902">Two-component regulatory system</keyword>
<keyword evidence="11" id="KW-0408">Iron</keyword>
<evidence type="ECO:0000256" key="9">
    <source>
        <dbReference type="ARBA" id="ARBA00022723"/>
    </source>
</evidence>
<comment type="function">
    <text evidence="14">Member of the two-component regulatory system NreB/NreC involved in the control of dissimilatory nitrate/nitrite reduction in response to oxygen. NreB functions as a direct oxygen sensor histidine kinase which is autophosphorylated, in the absence of oxygen, probably at the conserved histidine residue, and transfers its phosphate group probably to a conserved aspartate residue of NreC. NreB/NreC activates the expression of the nitrate (narGHJI) and nitrite (nir) reductase operons, as well as the putative nitrate transporter gene narT.</text>
</comment>
<evidence type="ECO:0000256" key="13">
    <source>
        <dbReference type="ARBA" id="ARBA00023014"/>
    </source>
</evidence>
<dbReference type="EC" id="2.7.13.3" evidence="4"/>
<evidence type="ECO:0000256" key="5">
    <source>
        <dbReference type="ARBA" id="ARBA00017322"/>
    </source>
</evidence>
<reference evidence="18" key="1">
    <citation type="submission" date="2024-02" db="EMBL/GenBank/DDBJ databases">
        <title>Tomenella chthoni gen. nov. sp. nov., a member of the family Jonesiaceae isolated from bat guano.</title>
        <authorList>
            <person name="Miller S.L."/>
            <person name="King J."/>
            <person name="Sankaranarayanan K."/>
            <person name="Lawson P.A."/>
        </authorList>
    </citation>
    <scope>NUCLEOTIDE SEQUENCE</scope>
    <source>
        <strain evidence="18">BS-20</strain>
    </source>
</reference>
<dbReference type="PRINTS" id="PR00344">
    <property type="entry name" value="BCTRLSENSOR"/>
</dbReference>
<evidence type="ECO:0000256" key="7">
    <source>
        <dbReference type="ARBA" id="ARBA00022490"/>
    </source>
</evidence>
<dbReference type="Gene3D" id="1.20.5.1930">
    <property type="match status" value="1"/>
</dbReference>
<keyword evidence="16" id="KW-0472">Membrane</keyword>
<dbReference type="GO" id="GO:0016020">
    <property type="term" value="C:membrane"/>
    <property type="evidence" value="ECO:0007669"/>
    <property type="project" value="InterPro"/>
</dbReference>
<dbReference type="AlphaFoldDB" id="A0AAU7DVK6"/>
<dbReference type="InterPro" id="IPR004358">
    <property type="entry name" value="Sig_transdc_His_kin-like_C"/>
</dbReference>
<dbReference type="PANTHER" id="PTHR24421:SF62">
    <property type="entry name" value="SENSORY TRANSDUCTION HISTIDINE KINASE"/>
    <property type="match status" value="1"/>
</dbReference>
<dbReference type="GO" id="GO:0005737">
    <property type="term" value="C:cytoplasm"/>
    <property type="evidence" value="ECO:0007669"/>
    <property type="project" value="UniProtKB-SubCell"/>
</dbReference>
<dbReference type="GO" id="GO:0000155">
    <property type="term" value="F:phosphorelay sensor kinase activity"/>
    <property type="evidence" value="ECO:0007669"/>
    <property type="project" value="InterPro"/>
</dbReference>
<dbReference type="InterPro" id="IPR005467">
    <property type="entry name" value="His_kinase_dom"/>
</dbReference>
<keyword evidence="13" id="KW-0411">Iron-sulfur</keyword>
<dbReference type="SUPFAM" id="SSF55874">
    <property type="entry name" value="ATPase domain of HSP90 chaperone/DNA topoisomerase II/histidine kinase"/>
    <property type="match status" value="1"/>
</dbReference>
<dbReference type="PROSITE" id="PS50109">
    <property type="entry name" value="HIS_KIN"/>
    <property type="match status" value="1"/>
</dbReference>
<dbReference type="GO" id="GO:0046872">
    <property type="term" value="F:metal ion binding"/>
    <property type="evidence" value="ECO:0007669"/>
    <property type="project" value="UniProtKB-KW"/>
</dbReference>
<dbReference type="InterPro" id="IPR003594">
    <property type="entry name" value="HATPase_dom"/>
</dbReference>
<name>A0AAU7DVK6_9MICO</name>
<dbReference type="InterPro" id="IPR036890">
    <property type="entry name" value="HATPase_C_sf"/>
</dbReference>
<dbReference type="SUPFAM" id="SSF103473">
    <property type="entry name" value="MFS general substrate transporter"/>
    <property type="match status" value="1"/>
</dbReference>
<dbReference type="GO" id="GO:0046983">
    <property type="term" value="F:protein dimerization activity"/>
    <property type="evidence" value="ECO:0007669"/>
    <property type="project" value="InterPro"/>
</dbReference>
<dbReference type="GO" id="GO:0051539">
    <property type="term" value="F:4 iron, 4 sulfur cluster binding"/>
    <property type="evidence" value="ECO:0007669"/>
    <property type="project" value="UniProtKB-KW"/>
</dbReference>
<evidence type="ECO:0000256" key="6">
    <source>
        <dbReference type="ARBA" id="ARBA00022485"/>
    </source>
</evidence>
<evidence type="ECO:0000256" key="8">
    <source>
        <dbReference type="ARBA" id="ARBA00022679"/>
    </source>
</evidence>
<feature type="transmembrane region" description="Helical" evidence="16">
    <location>
        <begin position="119"/>
        <end position="139"/>
    </location>
</feature>
<evidence type="ECO:0000256" key="14">
    <source>
        <dbReference type="ARBA" id="ARBA00024827"/>
    </source>
</evidence>
<gene>
    <name evidence="18" type="ORF">V5R04_12865</name>
</gene>
<feature type="transmembrane region" description="Helical" evidence="16">
    <location>
        <begin position="43"/>
        <end position="62"/>
    </location>
</feature>
<evidence type="ECO:0000256" key="10">
    <source>
        <dbReference type="ARBA" id="ARBA00022777"/>
    </source>
</evidence>
<dbReference type="InterPro" id="IPR050482">
    <property type="entry name" value="Sensor_HK_TwoCompSys"/>
</dbReference>
<evidence type="ECO:0000256" key="16">
    <source>
        <dbReference type="SAM" id="Phobius"/>
    </source>
</evidence>
<proteinExistence type="predicted"/>
<dbReference type="EMBL" id="CP146203">
    <property type="protein sequence ID" value="XBH21095.1"/>
    <property type="molecule type" value="Genomic_DNA"/>
</dbReference>
<evidence type="ECO:0000256" key="11">
    <source>
        <dbReference type="ARBA" id="ARBA00023004"/>
    </source>
</evidence>
<keyword evidence="9" id="KW-0479">Metal-binding</keyword>
<keyword evidence="8" id="KW-0808">Transferase</keyword>
<evidence type="ECO:0000256" key="12">
    <source>
        <dbReference type="ARBA" id="ARBA00023012"/>
    </source>
</evidence>
<evidence type="ECO:0000256" key="15">
    <source>
        <dbReference type="ARBA" id="ARBA00030800"/>
    </source>
</evidence>
<evidence type="ECO:0000259" key="17">
    <source>
        <dbReference type="PROSITE" id="PS50109"/>
    </source>
</evidence>
<keyword evidence="6" id="KW-0004">4Fe-4S</keyword>
<comment type="catalytic activity">
    <reaction evidence="1">
        <text>ATP + protein L-histidine = ADP + protein N-phospho-L-histidine.</text>
        <dbReference type="EC" id="2.7.13.3"/>
    </reaction>
</comment>